<keyword evidence="1" id="KW-0560">Oxidoreductase</keyword>
<dbReference type="Gene3D" id="1.10.540.10">
    <property type="entry name" value="Acyl-CoA dehydrogenase/oxidase, N-terminal domain"/>
    <property type="match status" value="1"/>
</dbReference>
<dbReference type="InterPro" id="IPR013107">
    <property type="entry name" value="Acyl-CoA_DH_C"/>
</dbReference>
<evidence type="ECO:0000259" key="2">
    <source>
        <dbReference type="Pfam" id="PF08028"/>
    </source>
</evidence>
<dbReference type="PIRSF" id="PIRSF016578">
    <property type="entry name" value="HsaA"/>
    <property type="match status" value="1"/>
</dbReference>
<gene>
    <name evidence="3" type="ORF">VF724_18630</name>
</gene>
<organism evidence="3 4">
    <name type="scientific">Ferviditalea candida</name>
    <dbReference type="NCBI Taxonomy" id="3108399"/>
    <lineage>
        <taxon>Bacteria</taxon>
        <taxon>Bacillati</taxon>
        <taxon>Bacillota</taxon>
        <taxon>Bacilli</taxon>
        <taxon>Bacillales</taxon>
        <taxon>Paenibacillaceae</taxon>
        <taxon>Ferviditalea</taxon>
    </lineage>
</organism>
<dbReference type="InterPro" id="IPR046373">
    <property type="entry name" value="Acyl-CoA_Oxase/DH_mid-dom_sf"/>
</dbReference>
<accession>A0ABU5ZN35</accession>
<evidence type="ECO:0000313" key="3">
    <source>
        <dbReference type="EMBL" id="MEB3103657.1"/>
    </source>
</evidence>
<dbReference type="SUPFAM" id="SSF47203">
    <property type="entry name" value="Acyl-CoA dehydrogenase C-terminal domain-like"/>
    <property type="match status" value="1"/>
</dbReference>
<dbReference type="Pfam" id="PF08028">
    <property type="entry name" value="Acyl-CoA_dh_2"/>
    <property type="match status" value="1"/>
</dbReference>
<feature type="domain" description="Acyl-CoA dehydrogenase C-terminal" evidence="2">
    <location>
        <begin position="249"/>
        <end position="373"/>
    </location>
</feature>
<dbReference type="Proteomes" id="UP001310386">
    <property type="component" value="Unassembled WGS sequence"/>
</dbReference>
<dbReference type="RefSeq" id="WP_371755786.1">
    <property type="nucleotide sequence ID" value="NZ_JAYJLD010000044.1"/>
</dbReference>
<dbReference type="Gene3D" id="2.40.110.10">
    <property type="entry name" value="Butyryl-CoA Dehydrogenase, subunit A, domain 2"/>
    <property type="match status" value="1"/>
</dbReference>
<dbReference type="PANTHER" id="PTHR48083">
    <property type="entry name" value="MEDIUM-CHAIN SPECIFIC ACYL-COA DEHYDROGENASE, MITOCHONDRIAL-RELATED"/>
    <property type="match status" value="1"/>
</dbReference>
<dbReference type="EMBL" id="JAYJLD010000044">
    <property type="protein sequence ID" value="MEB3103657.1"/>
    <property type="molecule type" value="Genomic_DNA"/>
</dbReference>
<evidence type="ECO:0000313" key="4">
    <source>
        <dbReference type="Proteomes" id="UP001310386"/>
    </source>
</evidence>
<evidence type="ECO:0000256" key="1">
    <source>
        <dbReference type="ARBA" id="ARBA00023002"/>
    </source>
</evidence>
<dbReference type="PANTHER" id="PTHR48083:SF19">
    <property type="entry name" value="FLAVIN-DEPENDENT MONOOXYGENASE, OXYGENASE SUBUNIT HSAA"/>
    <property type="match status" value="1"/>
</dbReference>
<dbReference type="InterPro" id="IPR037069">
    <property type="entry name" value="AcylCoA_DH/ox_N_sf"/>
</dbReference>
<dbReference type="InterPro" id="IPR036250">
    <property type="entry name" value="AcylCo_DH-like_C"/>
</dbReference>
<dbReference type="InterPro" id="IPR009100">
    <property type="entry name" value="AcylCoA_DH/oxidase_NM_dom_sf"/>
</dbReference>
<sequence length="394" mass="43963">MQDAIKKLSHDEALERCKGLSPNIRSRSKLADELRSQPPETIKEIIQSGLVRMLVPERWGGHELSWKTLAATTIEVAKAEPSAGWCYALLLLHSWMTAFMPDQAQADVWRDNPDACIASSLNPSPDMQVNRVEGGYVLSGKWGFSSGIEHSDWALILVPLPQSGNEQEKAVYYFLVPKSDMLVHDTWHVIGMRGTGSNMFELKDVFVPSHRTMELEPWNLYGISPGMQLNTAPLYRIQLSAVMPATLLSVILGSTLGAYELWRDTVISKNKTRTGVRVAELTHQQIRMAKIATKIEAAHALLMKSLEIVESGRVLDYSERVRLRCNYAYSAQLCSEAMESIFLNSGAAASAESNLLQQFWRDIHAGAQHMAFNFDGLGEIFGKLELGLPVKVEY</sequence>
<comment type="caution">
    <text evidence="3">The sequence shown here is derived from an EMBL/GenBank/DDBJ whole genome shotgun (WGS) entry which is preliminary data.</text>
</comment>
<dbReference type="InterPro" id="IPR050741">
    <property type="entry name" value="Acyl-CoA_dehydrogenase"/>
</dbReference>
<name>A0ABU5ZN35_9BACL</name>
<reference evidence="3" key="1">
    <citation type="submission" date="2023-12" db="EMBL/GenBank/DDBJ databases">
        <title>Fervidustalea candida gen. nov., sp. nov., a novel member of the family Paenibacillaceae isolated from a geothermal area.</title>
        <authorList>
            <person name="Li W.-J."/>
            <person name="Jiao J.-Y."/>
            <person name="Chen Y."/>
        </authorList>
    </citation>
    <scope>NUCLEOTIDE SEQUENCE</scope>
    <source>
        <strain evidence="3">SYSU GA230002</strain>
    </source>
</reference>
<dbReference type="SUPFAM" id="SSF56645">
    <property type="entry name" value="Acyl-CoA dehydrogenase NM domain-like"/>
    <property type="match status" value="1"/>
</dbReference>
<proteinExistence type="predicted"/>
<keyword evidence="4" id="KW-1185">Reference proteome</keyword>
<protein>
    <recommendedName>
        <fullName evidence="2">Acyl-CoA dehydrogenase C-terminal domain-containing protein</fullName>
    </recommendedName>
</protein>
<dbReference type="Gene3D" id="1.20.140.10">
    <property type="entry name" value="Butyryl-CoA Dehydrogenase, subunit A, domain 3"/>
    <property type="match status" value="1"/>
</dbReference>